<accession>A0ACC0M4S0</accession>
<dbReference type="EMBL" id="CM046397">
    <property type="protein sequence ID" value="KAI8535904.1"/>
    <property type="molecule type" value="Genomic_DNA"/>
</dbReference>
<protein>
    <submittedName>
        <fullName evidence="1">Uncharacterized protein</fullName>
    </submittedName>
</protein>
<evidence type="ECO:0000313" key="2">
    <source>
        <dbReference type="Proteomes" id="UP001062846"/>
    </source>
</evidence>
<name>A0ACC0M4S0_RHOML</name>
<keyword evidence="2" id="KW-1185">Reference proteome</keyword>
<reference evidence="1" key="1">
    <citation type="submission" date="2022-02" db="EMBL/GenBank/DDBJ databases">
        <title>Plant Genome Project.</title>
        <authorList>
            <person name="Zhang R.-G."/>
        </authorList>
    </citation>
    <scope>NUCLEOTIDE SEQUENCE</scope>
    <source>
        <strain evidence="1">AT1</strain>
    </source>
</reference>
<evidence type="ECO:0000313" key="1">
    <source>
        <dbReference type="EMBL" id="KAI8535904.1"/>
    </source>
</evidence>
<proteinExistence type="predicted"/>
<dbReference type="Proteomes" id="UP001062846">
    <property type="component" value="Chromosome 10"/>
</dbReference>
<comment type="caution">
    <text evidence="1">The sequence shown here is derived from an EMBL/GenBank/DDBJ whole genome shotgun (WGS) entry which is preliminary data.</text>
</comment>
<gene>
    <name evidence="1" type="ORF">RHMOL_Rhmol10G0211500</name>
</gene>
<sequence>MLHYNLGQLGILSFIALWDRFSLPDQTLNLASVSIGKQANEFAVLEEMDRQEDDSVELVVTQNVELEDVSQLDSGLESIDIDASRRFHAARIVLGWELVTFSVTLSHCSSQSICRVSELCSLIATVKKEIPKGKPLIKCPMDISEEVELASNSEKVAPKLFMKLKRGGSFVLEIVECNVSLRLLPATNAG</sequence>
<organism evidence="1 2">
    <name type="scientific">Rhododendron molle</name>
    <name type="common">Chinese azalea</name>
    <name type="synonym">Azalea mollis</name>
    <dbReference type="NCBI Taxonomy" id="49168"/>
    <lineage>
        <taxon>Eukaryota</taxon>
        <taxon>Viridiplantae</taxon>
        <taxon>Streptophyta</taxon>
        <taxon>Embryophyta</taxon>
        <taxon>Tracheophyta</taxon>
        <taxon>Spermatophyta</taxon>
        <taxon>Magnoliopsida</taxon>
        <taxon>eudicotyledons</taxon>
        <taxon>Gunneridae</taxon>
        <taxon>Pentapetalae</taxon>
        <taxon>asterids</taxon>
        <taxon>Ericales</taxon>
        <taxon>Ericaceae</taxon>
        <taxon>Ericoideae</taxon>
        <taxon>Rhodoreae</taxon>
        <taxon>Rhododendron</taxon>
    </lineage>
</organism>